<dbReference type="EMBL" id="KZ155838">
    <property type="protein sequence ID" value="OUS42379.1"/>
    <property type="molecule type" value="Genomic_DNA"/>
</dbReference>
<dbReference type="InterPro" id="IPR007300">
    <property type="entry name" value="CidB/LrgB"/>
</dbReference>
<feature type="transmembrane region" description="Helical" evidence="5">
    <location>
        <begin position="228"/>
        <end position="252"/>
    </location>
</feature>
<dbReference type="Proteomes" id="UP000195557">
    <property type="component" value="Unassembled WGS sequence"/>
</dbReference>
<accession>A0A1Y5HYN2</accession>
<organism evidence="6">
    <name type="scientific">Ostreococcus tauri</name>
    <name type="common">Marine green alga</name>
    <dbReference type="NCBI Taxonomy" id="70448"/>
    <lineage>
        <taxon>Eukaryota</taxon>
        <taxon>Viridiplantae</taxon>
        <taxon>Chlorophyta</taxon>
        <taxon>Mamiellophyceae</taxon>
        <taxon>Mamiellales</taxon>
        <taxon>Bathycoccaceae</taxon>
        <taxon>Ostreococcus</taxon>
    </lineage>
</organism>
<dbReference type="KEGG" id="ota:OT_ostta01g06100"/>
<sequence length="446" mass="45387">MRARVSTTAKIARGRSVIMSSTPSATEHGKLVASAGALFALDKTLEHVLKTAGVKFPSALVGMFGLLAVMLVAEKIAGEEKANEIKALVAPALSWITSWLPVFYVPSLVVIPLVVTKIAPAALVKVLAIVVVGFVVTIAFSAYSAGAIRRMTGTEMLPVPPAKPLPATEDYVYKLWGGVLAATAVAAVATGANQMKVFAMLAATVCSFLVGNIPDVKAKMNPIVTTSVLANIAAAVLGVMTGDGWMGTLGLYRTGAPFAMSNVGALGAGDVLMLFLGSVILSFAFKVFEARAIIQRHAVEIFGCLVSTSIFAMFATAIAGRALGLSSALSAALVPRSVTVALAIPVTTLLGHPEMVSVTAAGVVLTGLIGSSLCITILNKIGAKDPITRGLATAASAHGLGTAALVGSEPAALPYCALAYALSGIISSVLVAIPIIQKALVAIIGA</sequence>
<dbReference type="Pfam" id="PF04172">
    <property type="entry name" value="LrgB"/>
    <property type="match status" value="1"/>
</dbReference>
<dbReference type="PANTHER" id="PTHR30249">
    <property type="entry name" value="PUTATIVE SEROTONIN TRANSPORTER"/>
    <property type="match status" value="1"/>
</dbReference>
<evidence type="ECO:0000256" key="2">
    <source>
        <dbReference type="ARBA" id="ARBA00022692"/>
    </source>
</evidence>
<gene>
    <name evidence="6" type="ORF">BE221DRAFT_201214</name>
</gene>
<keyword evidence="3 5" id="KW-1133">Transmembrane helix</keyword>
<dbReference type="OrthoDB" id="2502820at2759"/>
<feature type="transmembrane region" description="Helical" evidence="5">
    <location>
        <begin position="412"/>
        <end position="436"/>
    </location>
</feature>
<reference evidence="6" key="1">
    <citation type="submission" date="2017-04" db="EMBL/GenBank/DDBJ databases">
        <title>Population genomics of picophytoplankton unveils novel chromosome hypervariability.</title>
        <authorList>
            <consortium name="DOE Joint Genome Institute"/>
            <person name="Blanc-Mathieu R."/>
            <person name="Krasovec M."/>
            <person name="Hebrard M."/>
            <person name="Yau S."/>
            <person name="Desgranges E."/>
            <person name="Martin J."/>
            <person name="Schackwitz W."/>
            <person name="Kuo A."/>
            <person name="Salin G."/>
            <person name="Donnadieu C."/>
            <person name="Desdevises Y."/>
            <person name="Sanchez-Ferandin S."/>
            <person name="Moreau H."/>
            <person name="Rivals E."/>
            <person name="Grigoriev I.V."/>
            <person name="Grimsley N."/>
            <person name="Eyre-Walker A."/>
            <person name="Piganeau G."/>
        </authorList>
    </citation>
    <scope>NUCLEOTIDE SEQUENCE [LARGE SCALE GENOMIC DNA]</scope>
    <source>
        <strain evidence="6">RCC 1115</strain>
    </source>
</reference>
<dbReference type="RefSeq" id="XP_003074663.2">
    <property type="nucleotide sequence ID" value="XM_003074616.2"/>
</dbReference>
<evidence type="ECO:0000256" key="3">
    <source>
        <dbReference type="ARBA" id="ARBA00022989"/>
    </source>
</evidence>
<feature type="transmembrane region" description="Helical" evidence="5">
    <location>
        <begin position="56"/>
        <end position="73"/>
    </location>
</feature>
<feature type="transmembrane region" description="Helical" evidence="5">
    <location>
        <begin position="297"/>
        <end position="319"/>
    </location>
</feature>
<name>A0A1Y5HYN2_OSTTA</name>
<keyword evidence="4 5" id="KW-0472">Membrane</keyword>
<dbReference type="eggNOG" id="ENOG502QQ63">
    <property type="taxonomic scope" value="Eukaryota"/>
</dbReference>
<dbReference type="PANTHER" id="PTHR30249:SF0">
    <property type="entry name" value="PLASTIDAL GLYCOLATE_GLYCERATE TRANSLOCATOR 1, CHLOROPLASTIC"/>
    <property type="match status" value="1"/>
</dbReference>
<evidence type="ECO:0000313" key="6">
    <source>
        <dbReference type="EMBL" id="OUS42379.1"/>
    </source>
</evidence>
<evidence type="ECO:0000256" key="5">
    <source>
        <dbReference type="SAM" id="Phobius"/>
    </source>
</evidence>
<proteinExistence type="predicted"/>
<dbReference type="GO" id="GO:0016020">
    <property type="term" value="C:membrane"/>
    <property type="evidence" value="ECO:0007669"/>
    <property type="project" value="UniProtKB-SubCell"/>
</dbReference>
<comment type="subcellular location">
    <subcellularLocation>
        <location evidence="1">Membrane</location>
        <topology evidence="1">Multi-pass membrane protein</topology>
    </subcellularLocation>
</comment>
<dbReference type="OMA" id="MGKPSPF"/>
<feature type="transmembrane region" description="Helical" evidence="5">
    <location>
        <begin position="118"/>
        <end position="143"/>
    </location>
</feature>
<keyword evidence="2 5" id="KW-0812">Transmembrane</keyword>
<feature type="transmembrane region" description="Helical" evidence="5">
    <location>
        <begin position="171"/>
        <end position="191"/>
    </location>
</feature>
<feature type="transmembrane region" description="Helical" evidence="5">
    <location>
        <begin position="264"/>
        <end position="285"/>
    </location>
</feature>
<feature type="transmembrane region" description="Helical" evidence="5">
    <location>
        <begin position="355"/>
        <end position="378"/>
    </location>
</feature>
<feature type="transmembrane region" description="Helical" evidence="5">
    <location>
        <begin position="390"/>
        <end position="406"/>
    </location>
</feature>
<dbReference type="AlphaFoldDB" id="A0A1Y5HYN2"/>
<evidence type="ECO:0000256" key="4">
    <source>
        <dbReference type="ARBA" id="ARBA00023136"/>
    </source>
</evidence>
<protein>
    <submittedName>
        <fullName evidence="6">Putative membrane protein</fullName>
    </submittedName>
</protein>
<feature type="transmembrane region" description="Helical" evidence="5">
    <location>
        <begin position="85"/>
        <end position="106"/>
    </location>
</feature>
<evidence type="ECO:0000256" key="1">
    <source>
        <dbReference type="ARBA" id="ARBA00004141"/>
    </source>
</evidence>